<keyword evidence="1" id="KW-1133">Transmembrane helix</keyword>
<reference evidence="3" key="1">
    <citation type="journal article" date="2022" name="Arch. Microbiol.">
        <title>Thiomicrorhabdus immobilis sp. nov., a mesophilic sulfur-oxidizing bacterium isolated from sediment of a brackish lake in northern Japan.</title>
        <authorList>
            <person name="Kojima H."/>
            <person name="Mochizuki J."/>
            <person name="Kanda M."/>
            <person name="Watanabe T."/>
            <person name="Fukui M."/>
        </authorList>
    </citation>
    <scope>NUCLEOTIDE SEQUENCE</scope>
    <source>
        <strain evidence="3">Am19</strain>
    </source>
</reference>
<sequence length="526" mass="59783">MVNTMRTLGCRLLALFLVTFFVSPAMAFDAEVTRPGDLAKAEATQESSPITVRIRPTNVQLGEPVSLVIEGEKIGQSTALLDWSNLKQDFVINGVDQHSYLLRLTLYPLKEGDLVIAEQNAGRVHIPRTVIQVQANPQVSIQWQKPKAELFSTQQGVWQAKVAVDNPAFLVEMQPSSESENNEIITHLLSSLSHPQLHMVSYEMPSVSKRQTVLINSPVVEVKNTSNRRWKFFDSPQTVQIKPLPIFLPMSAAVGEIDWKITPLRRFYQVGDLYYWHWQLTGQGVTEDYLKSTAYQLIGQLTHNDQLAWLAESMQATQMSDDKGMLTQLDVQIPFRIKQPGLVDFPELVLRSFNPDQAKVSQQTFAVASVVVVPGWLVWIFNWLILLLGIVSGYFILLLVKQYWLNIQLRRQLKEAQTSEHVLQAILSWQSKHLLGLSMTGQTNQIQSLRQFEQWYQQLYGDSPILSTLIDELNAMLYSKSSQEASFSSIRNNAQAWAYSLSIIKGSQLAFKRVLRKVMQALRLNR</sequence>
<dbReference type="RefSeq" id="WP_237262019.1">
    <property type="nucleotide sequence ID" value="NZ_AP024202.1"/>
</dbReference>
<gene>
    <name evidence="3" type="ORF">THMIRHAM_01010</name>
</gene>
<keyword evidence="1" id="KW-0472">Membrane</keyword>
<evidence type="ECO:0008006" key="5">
    <source>
        <dbReference type="Google" id="ProtNLM"/>
    </source>
</evidence>
<organism evidence="3 4">
    <name type="scientific">Thiomicrorhabdus immobilis</name>
    <dbReference type="NCBI Taxonomy" id="2791037"/>
    <lineage>
        <taxon>Bacteria</taxon>
        <taxon>Pseudomonadati</taxon>
        <taxon>Pseudomonadota</taxon>
        <taxon>Gammaproteobacteria</taxon>
        <taxon>Thiotrichales</taxon>
        <taxon>Piscirickettsiaceae</taxon>
        <taxon>Thiomicrorhabdus</taxon>
    </lineage>
</organism>
<feature type="signal peptide" evidence="2">
    <location>
        <begin position="1"/>
        <end position="27"/>
    </location>
</feature>
<name>A0ABM7MAG6_9GAMM</name>
<evidence type="ECO:0000256" key="1">
    <source>
        <dbReference type="SAM" id="Phobius"/>
    </source>
</evidence>
<proteinExistence type="predicted"/>
<accession>A0ABM7MAG6</accession>
<keyword evidence="1" id="KW-0812">Transmembrane</keyword>
<protein>
    <recommendedName>
        <fullName evidence="5">Protein BatD</fullName>
    </recommendedName>
</protein>
<evidence type="ECO:0000313" key="4">
    <source>
        <dbReference type="Proteomes" id="UP001054820"/>
    </source>
</evidence>
<keyword evidence="2" id="KW-0732">Signal</keyword>
<evidence type="ECO:0000256" key="2">
    <source>
        <dbReference type="SAM" id="SignalP"/>
    </source>
</evidence>
<dbReference type="Proteomes" id="UP001054820">
    <property type="component" value="Chromosome"/>
</dbReference>
<feature type="chain" id="PRO_5047513295" description="Protein BatD" evidence="2">
    <location>
        <begin position="28"/>
        <end position="526"/>
    </location>
</feature>
<evidence type="ECO:0000313" key="3">
    <source>
        <dbReference type="EMBL" id="BCN92316.1"/>
    </source>
</evidence>
<feature type="transmembrane region" description="Helical" evidence="1">
    <location>
        <begin position="376"/>
        <end position="400"/>
    </location>
</feature>
<dbReference type="EMBL" id="AP024202">
    <property type="protein sequence ID" value="BCN92316.1"/>
    <property type="molecule type" value="Genomic_DNA"/>
</dbReference>
<keyword evidence="4" id="KW-1185">Reference proteome</keyword>